<dbReference type="GO" id="GO:0033786">
    <property type="term" value="F:heptose-1-phosphate adenylyltransferase activity"/>
    <property type="evidence" value="ECO:0007669"/>
    <property type="project" value="TreeGrafter"/>
</dbReference>
<dbReference type="InterPro" id="IPR029056">
    <property type="entry name" value="Ribokinase-like"/>
</dbReference>
<dbReference type="AlphaFoldDB" id="A0A1I7AND0"/>
<dbReference type="CDD" id="cd01172">
    <property type="entry name" value="RfaE_like"/>
    <property type="match status" value="1"/>
</dbReference>
<dbReference type="GO" id="GO:0005829">
    <property type="term" value="C:cytosol"/>
    <property type="evidence" value="ECO:0007669"/>
    <property type="project" value="TreeGrafter"/>
</dbReference>
<protein>
    <submittedName>
        <fullName evidence="4">RfaE bifunctional protein, domain I</fullName>
    </submittedName>
</protein>
<dbReference type="InterPro" id="IPR011913">
    <property type="entry name" value="RfaE_dom_I"/>
</dbReference>
<dbReference type="RefSeq" id="WP_090249570.1">
    <property type="nucleotide sequence ID" value="NZ_FPAS01000003.1"/>
</dbReference>
<keyword evidence="5" id="KW-1185">Reference proteome</keyword>
<evidence type="ECO:0000256" key="1">
    <source>
        <dbReference type="ARBA" id="ARBA00022679"/>
    </source>
</evidence>
<dbReference type="SUPFAM" id="SSF53613">
    <property type="entry name" value="Ribokinase-like"/>
    <property type="match status" value="1"/>
</dbReference>
<dbReference type="Proteomes" id="UP000236454">
    <property type="component" value="Unassembled WGS sequence"/>
</dbReference>
<dbReference type="OrthoDB" id="9795543at2"/>
<feature type="domain" description="Carbohydrate kinase PfkB" evidence="3">
    <location>
        <begin position="13"/>
        <end position="313"/>
    </location>
</feature>
<keyword evidence="2" id="KW-0418">Kinase</keyword>
<proteinExistence type="predicted"/>
<dbReference type="Gene3D" id="3.40.1190.20">
    <property type="match status" value="1"/>
</dbReference>
<dbReference type="GO" id="GO:0033785">
    <property type="term" value="F:heptose 7-phosphate kinase activity"/>
    <property type="evidence" value="ECO:0007669"/>
    <property type="project" value="TreeGrafter"/>
</dbReference>
<keyword evidence="1" id="KW-0808">Transferase</keyword>
<evidence type="ECO:0000256" key="2">
    <source>
        <dbReference type="ARBA" id="ARBA00022777"/>
    </source>
</evidence>
<evidence type="ECO:0000313" key="4">
    <source>
        <dbReference type="EMBL" id="SFT76442.1"/>
    </source>
</evidence>
<evidence type="ECO:0000259" key="3">
    <source>
        <dbReference type="Pfam" id="PF00294"/>
    </source>
</evidence>
<dbReference type="InterPro" id="IPR011611">
    <property type="entry name" value="PfkB_dom"/>
</dbReference>
<dbReference type="PROSITE" id="PS00583">
    <property type="entry name" value="PFKB_KINASES_1"/>
    <property type="match status" value="1"/>
</dbReference>
<dbReference type="EMBL" id="FPAS01000003">
    <property type="protein sequence ID" value="SFT76442.1"/>
    <property type="molecule type" value="Genomic_DNA"/>
</dbReference>
<evidence type="ECO:0000313" key="5">
    <source>
        <dbReference type="Proteomes" id="UP000236454"/>
    </source>
</evidence>
<reference evidence="4 5" key="1">
    <citation type="submission" date="2016-10" db="EMBL/GenBank/DDBJ databases">
        <authorList>
            <person name="de Groot N.N."/>
        </authorList>
    </citation>
    <scope>NUCLEOTIDE SEQUENCE [LARGE SCALE GENOMIC DNA]</scope>
    <source>
        <strain evidence="4 5">CGMCC 1.7005</strain>
    </source>
</reference>
<gene>
    <name evidence="4" type="ORF">SAMN05216474_2257</name>
</gene>
<dbReference type="GO" id="GO:0016773">
    <property type="term" value="F:phosphotransferase activity, alcohol group as acceptor"/>
    <property type="evidence" value="ECO:0007669"/>
    <property type="project" value="InterPro"/>
</dbReference>
<dbReference type="InterPro" id="IPR002173">
    <property type="entry name" value="Carboh/pur_kinase_PfkB_CS"/>
</dbReference>
<organism evidence="4 5">
    <name type="scientific">Lishizhenia tianjinensis</name>
    <dbReference type="NCBI Taxonomy" id="477690"/>
    <lineage>
        <taxon>Bacteria</taxon>
        <taxon>Pseudomonadati</taxon>
        <taxon>Bacteroidota</taxon>
        <taxon>Flavobacteriia</taxon>
        <taxon>Flavobacteriales</taxon>
        <taxon>Crocinitomicaceae</taxon>
        <taxon>Lishizhenia</taxon>
    </lineage>
</organism>
<accession>A0A1I7AND0</accession>
<name>A0A1I7AND0_9FLAO</name>
<dbReference type="PANTHER" id="PTHR46969">
    <property type="entry name" value="BIFUNCTIONAL PROTEIN HLDE"/>
    <property type="match status" value="1"/>
</dbReference>
<dbReference type="STRING" id="477690.SAMN05216474_2257"/>
<sequence length="327" mass="36081">MEVDSLLQSFTEKRILVIGDMMIDAYLKGSVTRVSPEAPVPIVNFQAKEDRLGGAANVALNLRALGAQAILCAVIGTDENSVRMTQIMEEHELSTEGIIHSESRMTTVKTRVIGNNQQLLRIDSEDSSDINVSEENALIARIENLLNTQSVDAIILEDYNKGVLTEQVIRKTVELANQKNIPTTVDPKKKNFFAYENVTLFKPNLKELKEGLDVQFNFSERDKFESAVNALREKLNCDKTFITLSENGVFIQENGDKTYVAAHKRNITDVSGAGDTVISVATLCLAAGCNNKQIAEIANLAGGLVCEHIGVVSIDKERLHQELTKLY</sequence>
<dbReference type="PANTHER" id="PTHR46969:SF1">
    <property type="entry name" value="BIFUNCTIONAL PROTEIN HLDE"/>
    <property type="match status" value="1"/>
</dbReference>
<dbReference type="Pfam" id="PF00294">
    <property type="entry name" value="PfkB"/>
    <property type="match status" value="1"/>
</dbReference>